<dbReference type="EMBL" id="CAXIXY010000004">
    <property type="protein sequence ID" value="CAL2087223.1"/>
    <property type="molecule type" value="Genomic_DNA"/>
</dbReference>
<reference evidence="2 3" key="1">
    <citation type="submission" date="2024-05" db="EMBL/GenBank/DDBJ databases">
        <authorList>
            <person name="Duchaud E."/>
        </authorList>
    </citation>
    <scope>NUCLEOTIDE SEQUENCE [LARGE SCALE GENOMIC DNA]</scope>
    <source>
        <strain evidence="2">Ena-SAMPLE-TAB-13-05-2024-13:56:06:370-140302</strain>
    </source>
</reference>
<comment type="caution">
    <text evidence="2">The sequence shown here is derived from an EMBL/GenBank/DDBJ whole genome shotgun (WGS) entry which is preliminary data.</text>
</comment>
<keyword evidence="3" id="KW-1185">Reference proteome</keyword>
<accession>A0ABM9P1V0</accession>
<evidence type="ECO:0000313" key="2">
    <source>
        <dbReference type="EMBL" id="CAL2087223.1"/>
    </source>
</evidence>
<evidence type="ECO:0008006" key="4">
    <source>
        <dbReference type="Google" id="ProtNLM"/>
    </source>
</evidence>
<dbReference type="Pfam" id="PF14064">
    <property type="entry name" value="HmuY"/>
    <property type="match status" value="1"/>
</dbReference>
<keyword evidence="1" id="KW-0732">Signal</keyword>
<dbReference type="RefSeq" id="WP_348712324.1">
    <property type="nucleotide sequence ID" value="NZ_CAXIXY010000004.1"/>
</dbReference>
<dbReference type="CDD" id="cd12105">
    <property type="entry name" value="HmuY"/>
    <property type="match status" value="1"/>
</dbReference>
<protein>
    <recommendedName>
        <fullName evidence="4">Heme-binding HmuY-like protein</fullName>
    </recommendedName>
</protein>
<name>A0ABM9P1V0_9FLAO</name>
<gene>
    <name evidence="2" type="ORF">T190607A01A_20770</name>
</gene>
<proteinExistence type="predicted"/>
<dbReference type="InterPro" id="IPR025921">
    <property type="entry name" value="HmuY"/>
</dbReference>
<evidence type="ECO:0000313" key="3">
    <source>
        <dbReference type="Proteomes" id="UP001497416"/>
    </source>
</evidence>
<sequence>MKRLKLIASLMIVSFVFTSCNDDNNDGSNVLPVESKMVTNLPALQTTDYTQSPPVTSGTFTGFSFKTGEIVTDSSWDIAFRGTTILVNGGAKIGGLTDEPERTGDAALAVMTGTFGDVVVAPADAASYSQDATGAYALPTGSDNGWYNYAGPPTHLISPLAGKVIVVRTVDGNYAKMEIISYYKDNDPSDADNARHFTFNYVYNPNVGDKNIQ</sequence>
<evidence type="ECO:0000256" key="1">
    <source>
        <dbReference type="SAM" id="SignalP"/>
    </source>
</evidence>
<organism evidence="2 3">
    <name type="scientific">Tenacibaculum platacis</name>
    <dbReference type="NCBI Taxonomy" id="3137852"/>
    <lineage>
        <taxon>Bacteria</taxon>
        <taxon>Pseudomonadati</taxon>
        <taxon>Bacteroidota</taxon>
        <taxon>Flavobacteriia</taxon>
        <taxon>Flavobacteriales</taxon>
        <taxon>Flavobacteriaceae</taxon>
        <taxon>Tenacibaculum</taxon>
    </lineage>
</organism>
<feature type="chain" id="PRO_5045783067" description="Heme-binding HmuY-like protein" evidence="1">
    <location>
        <begin position="22"/>
        <end position="213"/>
    </location>
</feature>
<feature type="signal peptide" evidence="1">
    <location>
        <begin position="1"/>
        <end position="21"/>
    </location>
</feature>
<dbReference type="Proteomes" id="UP001497416">
    <property type="component" value="Unassembled WGS sequence"/>
</dbReference>
<dbReference type="PROSITE" id="PS51257">
    <property type="entry name" value="PROKAR_LIPOPROTEIN"/>
    <property type="match status" value="1"/>
</dbReference>